<dbReference type="Proteomes" id="UP001627154">
    <property type="component" value="Unassembled WGS sequence"/>
</dbReference>
<evidence type="ECO:0000313" key="2">
    <source>
        <dbReference type="Proteomes" id="UP001627154"/>
    </source>
</evidence>
<reference evidence="1 2" key="1">
    <citation type="journal article" date="2024" name="bioRxiv">
        <title>A reference genome for Trichogramma kaykai: A tiny desert-dwelling parasitoid wasp with competing sex-ratio distorters.</title>
        <authorList>
            <person name="Culotta J."/>
            <person name="Lindsey A.R."/>
        </authorList>
    </citation>
    <scope>NUCLEOTIDE SEQUENCE [LARGE SCALE GENOMIC DNA]</scope>
    <source>
        <strain evidence="1 2">KSX58</strain>
    </source>
</reference>
<dbReference type="InterPro" id="IPR050951">
    <property type="entry name" value="Retrovirus_Pol_polyprotein"/>
</dbReference>
<gene>
    <name evidence="1" type="ORF">TKK_016125</name>
</gene>
<dbReference type="PANTHER" id="PTHR37984">
    <property type="entry name" value="PROTEIN CBG26694"/>
    <property type="match status" value="1"/>
</dbReference>
<accession>A0ABD2W7Y9</accession>
<dbReference type="Gene3D" id="3.30.420.10">
    <property type="entry name" value="Ribonuclease H-like superfamily/Ribonuclease H"/>
    <property type="match status" value="1"/>
</dbReference>
<dbReference type="EMBL" id="JBJJXI010000128">
    <property type="protein sequence ID" value="KAL3388692.1"/>
    <property type="molecule type" value="Genomic_DNA"/>
</dbReference>
<comment type="caution">
    <text evidence="1">The sequence shown here is derived from an EMBL/GenBank/DDBJ whole genome shotgun (WGS) entry which is preliminary data.</text>
</comment>
<sequence>MNKDDWDAWIRCALFSYNSSGHSGYGFTPHELVFGRKVRKPSEFADKTIAKTFNEYLDETLSKLNTTQAQARENLIVVKERSKYYYDLKSLDREFNEGDNVYLFKNVKTSKLDDHYIGPYIINELIGEKNVELQLYAHKSS</sequence>
<dbReference type="AlphaFoldDB" id="A0ABD2W7Y9"/>
<dbReference type="PANTHER" id="PTHR37984:SF5">
    <property type="entry name" value="PROTEIN NYNRIN-LIKE"/>
    <property type="match status" value="1"/>
</dbReference>
<evidence type="ECO:0008006" key="3">
    <source>
        <dbReference type="Google" id="ProtNLM"/>
    </source>
</evidence>
<organism evidence="1 2">
    <name type="scientific">Trichogramma kaykai</name>
    <dbReference type="NCBI Taxonomy" id="54128"/>
    <lineage>
        <taxon>Eukaryota</taxon>
        <taxon>Metazoa</taxon>
        <taxon>Ecdysozoa</taxon>
        <taxon>Arthropoda</taxon>
        <taxon>Hexapoda</taxon>
        <taxon>Insecta</taxon>
        <taxon>Pterygota</taxon>
        <taxon>Neoptera</taxon>
        <taxon>Endopterygota</taxon>
        <taxon>Hymenoptera</taxon>
        <taxon>Apocrita</taxon>
        <taxon>Proctotrupomorpha</taxon>
        <taxon>Chalcidoidea</taxon>
        <taxon>Trichogrammatidae</taxon>
        <taxon>Trichogramma</taxon>
    </lineage>
</organism>
<keyword evidence="2" id="KW-1185">Reference proteome</keyword>
<proteinExistence type="predicted"/>
<dbReference type="InterPro" id="IPR036397">
    <property type="entry name" value="RNaseH_sf"/>
</dbReference>
<name>A0ABD2W7Y9_9HYME</name>
<protein>
    <recommendedName>
        <fullName evidence="3">Integrase catalytic domain-containing protein</fullName>
    </recommendedName>
</protein>
<evidence type="ECO:0000313" key="1">
    <source>
        <dbReference type="EMBL" id="KAL3388692.1"/>
    </source>
</evidence>